<comment type="caution">
    <text evidence="6">The sequence shown here is derived from an EMBL/GenBank/DDBJ whole genome shotgun (WGS) entry which is preliminary data.</text>
</comment>
<comment type="caution">
    <text evidence="4">Lacks conserved residue(s) required for the propagation of feature annotation.</text>
</comment>
<feature type="domain" description="Formyl transferase N-terminal" evidence="5">
    <location>
        <begin position="2"/>
        <end position="182"/>
    </location>
</feature>
<dbReference type="InterPro" id="IPR036477">
    <property type="entry name" value="Formyl_transf_N_sf"/>
</dbReference>
<comment type="similarity">
    <text evidence="4">Belongs to the GART family.</text>
</comment>
<dbReference type="GO" id="GO:0006189">
    <property type="term" value="P:'de novo' IMP biosynthetic process"/>
    <property type="evidence" value="ECO:0007669"/>
    <property type="project" value="UniProtKB-UniRule"/>
</dbReference>
<dbReference type="AlphaFoldDB" id="A0A2N7VDP0"/>
<dbReference type="InterPro" id="IPR002376">
    <property type="entry name" value="Formyl_transf_N"/>
</dbReference>
<proteinExistence type="inferred from homology"/>
<evidence type="ECO:0000256" key="4">
    <source>
        <dbReference type="HAMAP-Rule" id="MF_01930"/>
    </source>
</evidence>
<dbReference type="InterPro" id="IPR004607">
    <property type="entry name" value="GART"/>
</dbReference>
<dbReference type="UniPathway" id="UPA00074">
    <property type="reaction ID" value="UER00126"/>
</dbReference>
<name>A0A2N7VDP0_9BURK</name>
<evidence type="ECO:0000313" key="6">
    <source>
        <dbReference type="EMBL" id="PMS15234.1"/>
    </source>
</evidence>
<dbReference type="RefSeq" id="WP_102648764.1">
    <property type="nucleotide sequence ID" value="NZ_PNYA01000034.1"/>
</dbReference>
<dbReference type="SUPFAM" id="SSF53328">
    <property type="entry name" value="Formyltransferase"/>
    <property type="match status" value="1"/>
</dbReference>
<dbReference type="OrthoDB" id="9806170at2"/>
<reference evidence="6 7" key="1">
    <citation type="submission" date="2018-01" db="EMBL/GenBank/DDBJ databases">
        <title>Whole genome analyses suggest that Burkholderia sensu lato contains two further novel genera in the rhizoxinica-symbiotica group Mycetohabitans gen. nov., and Trinickia gen. nov.: implications for the evolution of diazotrophy and nodulation in the Burkholderiaceae.</title>
        <authorList>
            <person name="Estrada-de los Santos P."/>
            <person name="Palmer M."/>
            <person name="Chavez-Ramirez B."/>
            <person name="Beukes C."/>
            <person name="Steenkamp E.T."/>
            <person name="Hirsch A.M."/>
            <person name="Manyaka P."/>
            <person name="Maluk M."/>
            <person name="Lafos M."/>
            <person name="Crook M."/>
            <person name="Gross E."/>
            <person name="Simon M.F."/>
            <person name="Bueno dos Reis Junior F."/>
            <person name="Poole P.S."/>
            <person name="Venter S.N."/>
            <person name="James E.K."/>
        </authorList>
    </citation>
    <scope>NUCLEOTIDE SEQUENCE [LARGE SCALE GENOMIC DNA]</scope>
    <source>
        <strain evidence="6 7">GIMN1.004</strain>
    </source>
</reference>
<evidence type="ECO:0000313" key="7">
    <source>
        <dbReference type="Proteomes" id="UP000235616"/>
    </source>
</evidence>
<keyword evidence="2 4" id="KW-0808">Transferase</keyword>
<evidence type="ECO:0000259" key="5">
    <source>
        <dbReference type="Pfam" id="PF00551"/>
    </source>
</evidence>
<dbReference type="PANTHER" id="PTHR43369">
    <property type="entry name" value="PHOSPHORIBOSYLGLYCINAMIDE FORMYLTRANSFERASE"/>
    <property type="match status" value="1"/>
</dbReference>
<gene>
    <name evidence="4" type="primary">purN</name>
    <name evidence="6" type="ORF">C0Z18_28255</name>
</gene>
<dbReference type="GO" id="GO:0005829">
    <property type="term" value="C:cytosol"/>
    <property type="evidence" value="ECO:0007669"/>
    <property type="project" value="TreeGrafter"/>
</dbReference>
<comment type="pathway">
    <text evidence="1 4">Purine metabolism; IMP biosynthesis via de novo pathway; N(2)-formyl-N(1)-(5-phospho-D-ribosyl)glycinamide from N(1)-(5-phospho-D-ribosyl)glycinamide (10-formyl THF route): step 1/1.</text>
</comment>
<sequence>MKNIVILISGRGSNMEAIVRACASERWPARIAAVVSNRPDAPGLAFAAAHGIATAVVEHGGFADREAFDAALADVVDGFSPDLVVLAGFMRVLTLSFVGRYAGRMLNIHPSLLPSFPGLRTHERALQAGVTLHGATVHFVTPELDHGPIVVQGAIPVTAADDAGSLARRLLAVEHTIYPRAVRWFVEGRLTLAGLRVTVTPPEPQWFFSDTEGTTA</sequence>
<accession>A0A2N7VDP0</accession>
<dbReference type="PANTHER" id="PTHR43369:SF2">
    <property type="entry name" value="PHOSPHORIBOSYLGLYCINAMIDE FORMYLTRANSFERASE"/>
    <property type="match status" value="1"/>
</dbReference>
<evidence type="ECO:0000256" key="1">
    <source>
        <dbReference type="ARBA" id="ARBA00005054"/>
    </source>
</evidence>
<comment type="catalytic activity">
    <reaction evidence="4">
        <text>N(1)-(5-phospho-beta-D-ribosyl)glycinamide + (6R)-10-formyltetrahydrofolate = N(2)-formyl-N(1)-(5-phospho-beta-D-ribosyl)glycinamide + (6S)-5,6,7,8-tetrahydrofolate + H(+)</text>
        <dbReference type="Rhea" id="RHEA:15053"/>
        <dbReference type="ChEBI" id="CHEBI:15378"/>
        <dbReference type="ChEBI" id="CHEBI:57453"/>
        <dbReference type="ChEBI" id="CHEBI:143788"/>
        <dbReference type="ChEBI" id="CHEBI:147286"/>
        <dbReference type="ChEBI" id="CHEBI:195366"/>
        <dbReference type="EC" id="2.1.2.2"/>
    </reaction>
</comment>
<feature type="binding site" evidence="4">
    <location>
        <position position="65"/>
    </location>
    <ligand>
        <name>(6R)-10-formyltetrahydrofolate</name>
        <dbReference type="ChEBI" id="CHEBI:195366"/>
    </ligand>
</feature>
<dbReference type="Gene3D" id="3.40.50.170">
    <property type="entry name" value="Formyl transferase, N-terminal domain"/>
    <property type="match status" value="1"/>
</dbReference>
<feature type="binding site" evidence="4">
    <location>
        <position position="107"/>
    </location>
    <ligand>
        <name>(6R)-10-formyltetrahydrofolate</name>
        <dbReference type="ChEBI" id="CHEBI:195366"/>
    </ligand>
</feature>
<feature type="active site" description="Proton donor" evidence="4">
    <location>
        <position position="109"/>
    </location>
</feature>
<keyword evidence="3 4" id="KW-0658">Purine biosynthesis</keyword>
<protein>
    <recommendedName>
        <fullName evidence="4">Phosphoribosylglycinamide formyltransferase</fullName>
        <ecNumber evidence="4">2.1.2.2</ecNumber>
    </recommendedName>
    <alternativeName>
        <fullName evidence="4">5'-phosphoribosylglycinamide transformylase</fullName>
    </alternativeName>
    <alternativeName>
        <fullName evidence="4">GAR transformylase</fullName>
        <shortName evidence="4">GART</shortName>
    </alternativeName>
</protein>
<dbReference type="CDD" id="cd08645">
    <property type="entry name" value="FMT_core_GART"/>
    <property type="match status" value="1"/>
</dbReference>
<evidence type="ECO:0000256" key="3">
    <source>
        <dbReference type="ARBA" id="ARBA00022755"/>
    </source>
</evidence>
<keyword evidence="7" id="KW-1185">Reference proteome</keyword>
<dbReference type="HAMAP" id="MF_01930">
    <property type="entry name" value="PurN"/>
    <property type="match status" value="1"/>
</dbReference>
<organism evidence="6 7">
    <name type="scientific">Trinickia dabaoshanensis</name>
    <dbReference type="NCBI Taxonomy" id="564714"/>
    <lineage>
        <taxon>Bacteria</taxon>
        <taxon>Pseudomonadati</taxon>
        <taxon>Pseudomonadota</taxon>
        <taxon>Betaproteobacteria</taxon>
        <taxon>Burkholderiales</taxon>
        <taxon>Burkholderiaceae</taxon>
        <taxon>Trinickia</taxon>
    </lineage>
</organism>
<dbReference type="Proteomes" id="UP000235616">
    <property type="component" value="Unassembled WGS sequence"/>
</dbReference>
<comment type="function">
    <text evidence="4">Catalyzes the transfer of a formyl group from 10-formyltetrahydrofolate to 5-phospho-ribosyl-glycinamide (GAR), producing 5-phospho-ribosyl-N-formylglycinamide (FGAR) and tetrahydrofolate.</text>
</comment>
<feature type="site" description="Raises pKa of active site His" evidence="4">
    <location>
        <position position="145"/>
    </location>
</feature>
<feature type="binding site" evidence="4">
    <location>
        <begin position="12"/>
        <end position="14"/>
    </location>
    <ligand>
        <name>N(1)-(5-phospho-beta-D-ribosyl)glycinamide</name>
        <dbReference type="ChEBI" id="CHEBI:143788"/>
    </ligand>
</feature>
<dbReference type="GO" id="GO:0004644">
    <property type="term" value="F:phosphoribosylglycinamide formyltransferase activity"/>
    <property type="evidence" value="ECO:0007669"/>
    <property type="project" value="UniProtKB-UniRule"/>
</dbReference>
<dbReference type="EMBL" id="PNYA01000034">
    <property type="protein sequence ID" value="PMS15234.1"/>
    <property type="molecule type" value="Genomic_DNA"/>
</dbReference>
<dbReference type="NCBIfam" id="TIGR00639">
    <property type="entry name" value="PurN"/>
    <property type="match status" value="1"/>
</dbReference>
<dbReference type="Pfam" id="PF00551">
    <property type="entry name" value="Formyl_trans_N"/>
    <property type="match status" value="1"/>
</dbReference>
<evidence type="ECO:0000256" key="2">
    <source>
        <dbReference type="ARBA" id="ARBA00022679"/>
    </source>
</evidence>
<dbReference type="EC" id="2.1.2.2" evidence="4"/>